<accession>A0A8K0VUZ6</accession>
<evidence type="ECO:0000313" key="3">
    <source>
        <dbReference type="Proteomes" id="UP000813461"/>
    </source>
</evidence>
<proteinExistence type="predicted"/>
<gene>
    <name evidence="2" type="ORF">FB567DRAFT_563695</name>
</gene>
<dbReference type="Proteomes" id="UP000813461">
    <property type="component" value="Unassembled WGS sequence"/>
</dbReference>
<reference evidence="2" key="1">
    <citation type="journal article" date="2021" name="Nat. Commun.">
        <title>Genetic determinants of endophytism in the Arabidopsis root mycobiome.</title>
        <authorList>
            <person name="Mesny F."/>
            <person name="Miyauchi S."/>
            <person name="Thiergart T."/>
            <person name="Pickel B."/>
            <person name="Atanasova L."/>
            <person name="Karlsson M."/>
            <person name="Huettel B."/>
            <person name="Barry K.W."/>
            <person name="Haridas S."/>
            <person name="Chen C."/>
            <person name="Bauer D."/>
            <person name="Andreopoulos W."/>
            <person name="Pangilinan J."/>
            <person name="LaButti K."/>
            <person name="Riley R."/>
            <person name="Lipzen A."/>
            <person name="Clum A."/>
            <person name="Drula E."/>
            <person name="Henrissat B."/>
            <person name="Kohler A."/>
            <person name="Grigoriev I.V."/>
            <person name="Martin F.M."/>
            <person name="Hacquard S."/>
        </authorList>
    </citation>
    <scope>NUCLEOTIDE SEQUENCE</scope>
    <source>
        <strain evidence="2">MPI-SDFR-AT-0120</strain>
    </source>
</reference>
<dbReference type="AlphaFoldDB" id="A0A8K0VUZ6"/>
<feature type="region of interest" description="Disordered" evidence="1">
    <location>
        <begin position="1"/>
        <end position="26"/>
    </location>
</feature>
<evidence type="ECO:0000256" key="1">
    <source>
        <dbReference type="SAM" id="MobiDB-lite"/>
    </source>
</evidence>
<feature type="compositionally biased region" description="Low complexity" evidence="1">
    <location>
        <begin position="10"/>
        <end position="21"/>
    </location>
</feature>
<keyword evidence="3" id="KW-1185">Reference proteome</keyword>
<sequence>MLNERPLEPSPTSTPETPKLPQLQSKEKRFKTANFNPLAIKKMGYNFEIPEVIKQVRAKFNEPWKLGVMIGMMLYFISPLIVTHLDNGINFQNEYTAYLRLTDGCFEKFPDRNEVGRKGRRSQRRHRERYTFLVEAAFKNHIREVLADVFGGWSLDQKRLFNKGIEKGITMIQWVVYPDKNVVFEAGEGDRGVWLRGQCEGLGMVEAKAGRKVLEEM</sequence>
<evidence type="ECO:0000313" key="2">
    <source>
        <dbReference type="EMBL" id="KAH7076309.1"/>
    </source>
</evidence>
<name>A0A8K0VUZ6_9PLEO</name>
<protein>
    <submittedName>
        <fullName evidence="2">Uncharacterized protein</fullName>
    </submittedName>
</protein>
<organism evidence="2 3">
    <name type="scientific">Paraphoma chrysanthemicola</name>
    <dbReference type="NCBI Taxonomy" id="798071"/>
    <lineage>
        <taxon>Eukaryota</taxon>
        <taxon>Fungi</taxon>
        <taxon>Dikarya</taxon>
        <taxon>Ascomycota</taxon>
        <taxon>Pezizomycotina</taxon>
        <taxon>Dothideomycetes</taxon>
        <taxon>Pleosporomycetidae</taxon>
        <taxon>Pleosporales</taxon>
        <taxon>Pleosporineae</taxon>
        <taxon>Phaeosphaeriaceae</taxon>
        <taxon>Paraphoma</taxon>
    </lineage>
</organism>
<comment type="caution">
    <text evidence="2">The sequence shown here is derived from an EMBL/GenBank/DDBJ whole genome shotgun (WGS) entry which is preliminary data.</text>
</comment>
<dbReference type="EMBL" id="JAGMVJ010000019">
    <property type="protein sequence ID" value="KAH7076309.1"/>
    <property type="molecule type" value="Genomic_DNA"/>
</dbReference>
<dbReference type="OrthoDB" id="3786143at2759"/>